<dbReference type="RefSeq" id="WP_386376120.1">
    <property type="nucleotide sequence ID" value="NZ_JBHUMP010000044.1"/>
</dbReference>
<proteinExistence type="predicted"/>
<evidence type="ECO:0000313" key="2">
    <source>
        <dbReference type="Proteomes" id="UP001597474"/>
    </source>
</evidence>
<sequence>MINTLLRGDFGAEVNLDYRPDGPPCEIHFGFSEDQRDEELAIFSRT</sequence>
<name>A0ABW5U6Z4_9RHOB</name>
<accession>A0ABW5U6Z4</accession>
<gene>
    <name evidence="1" type="ORF">ACFSUD_19230</name>
</gene>
<dbReference type="EMBL" id="JBHUMP010000044">
    <property type="protein sequence ID" value="MFD2741693.1"/>
    <property type="molecule type" value="Genomic_DNA"/>
</dbReference>
<keyword evidence="2" id="KW-1185">Reference proteome</keyword>
<comment type="caution">
    <text evidence="1">The sequence shown here is derived from an EMBL/GenBank/DDBJ whole genome shotgun (WGS) entry which is preliminary data.</text>
</comment>
<protein>
    <submittedName>
        <fullName evidence="1">Uncharacterized protein</fullName>
    </submittedName>
</protein>
<reference evidence="2" key="1">
    <citation type="journal article" date="2019" name="Int. J. Syst. Evol. Microbiol.">
        <title>The Global Catalogue of Microorganisms (GCM) 10K type strain sequencing project: providing services to taxonomists for standard genome sequencing and annotation.</title>
        <authorList>
            <consortium name="The Broad Institute Genomics Platform"/>
            <consortium name="The Broad Institute Genome Sequencing Center for Infectious Disease"/>
            <person name="Wu L."/>
            <person name="Ma J."/>
        </authorList>
    </citation>
    <scope>NUCLEOTIDE SEQUENCE [LARGE SCALE GENOMIC DNA]</scope>
    <source>
        <strain evidence="2">TISTR 2562</strain>
    </source>
</reference>
<organism evidence="1 2">
    <name type="scientific">Sulfitobacter aestuarii</name>
    <dbReference type="NCBI Taxonomy" id="2161676"/>
    <lineage>
        <taxon>Bacteria</taxon>
        <taxon>Pseudomonadati</taxon>
        <taxon>Pseudomonadota</taxon>
        <taxon>Alphaproteobacteria</taxon>
        <taxon>Rhodobacterales</taxon>
        <taxon>Roseobacteraceae</taxon>
        <taxon>Sulfitobacter</taxon>
    </lineage>
</organism>
<evidence type="ECO:0000313" key="1">
    <source>
        <dbReference type="EMBL" id="MFD2741693.1"/>
    </source>
</evidence>
<dbReference type="Proteomes" id="UP001597474">
    <property type="component" value="Unassembled WGS sequence"/>
</dbReference>